<feature type="domain" description="Transglutaminase-like" evidence="3">
    <location>
        <begin position="449"/>
        <end position="518"/>
    </location>
</feature>
<feature type="compositionally biased region" description="Low complexity" evidence="1">
    <location>
        <begin position="534"/>
        <end position="553"/>
    </location>
</feature>
<dbReference type="PANTHER" id="PTHR42736:SF1">
    <property type="entry name" value="PROTEIN-GLUTAMINE GAMMA-GLUTAMYLTRANSFERASE"/>
    <property type="match status" value="1"/>
</dbReference>
<evidence type="ECO:0000256" key="1">
    <source>
        <dbReference type="SAM" id="MobiDB-lite"/>
    </source>
</evidence>
<dbReference type="AlphaFoldDB" id="A0A1H5X2S0"/>
<dbReference type="OrthoDB" id="9804023at2"/>
<dbReference type="InterPro" id="IPR052901">
    <property type="entry name" value="Bact_TGase-like"/>
</dbReference>
<dbReference type="RefSeq" id="WP_103937033.1">
    <property type="nucleotide sequence ID" value="NZ_FNVO01000003.1"/>
</dbReference>
<evidence type="ECO:0000313" key="4">
    <source>
        <dbReference type="EMBL" id="SEG05660.1"/>
    </source>
</evidence>
<dbReference type="Gene3D" id="3.10.620.30">
    <property type="match status" value="1"/>
</dbReference>
<evidence type="ECO:0000256" key="2">
    <source>
        <dbReference type="SAM" id="Phobius"/>
    </source>
</evidence>
<dbReference type="InterPro" id="IPR002931">
    <property type="entry name" value="Transglutaminase-like"/>
</dbReference>
<evidence type="ECO:0000313" key="5">
    <source>
        <dbReference type="Proteomes" id="UP000236723"/>
    </source>
</evidence>
<dbReference type="Proteomes" id="UP000236723">
    <property type="component" value="Unassembled WGS sequence"/>
</dbReference>
<keyword evidence="2" id="KW-1133">Transmembrane helix</keyword>
<dbReference type="EMBL" id="FNVO01000003">
    <property type="protein sequence ID" value="SEG05660.1"/>
    <property type="molecule type" value="Genomic_DNA"/>
</dbReference>
<organism evidence="4 5">
    <name type="scientific">Thermomonospora echinospora</name>
    <dbReference type="NCBI Taxonomy" id="1992"/>
    <lineage>
        <taxon>Bacteria</taxon>
        <taxon>Bacillati</taxon>
        <taxon>Actinomycetota</taxon>
        <taxon>Actinomycetes</taxon>
        <taxon>Streptosporangiales</taxon>
        <taxon>Thermomonosporaceae</taxon>
        <taxon>Thermomonospora</taxon>
    </lineage>
</organism>
<feature type="region of interest" description="Disordered" evidence="1">
    <location>
        <begin position="512"/>
        <end position="571"/>
    </location>
</feature>
<dbReference type="SMART" id="SM00460">
    <property type="entry name" value="TGc"/>
    <property type="match status" value="1"/>
</dbReference>
<dbReference type="InterPro" id="IPR038765">
    <property type="entry name" value="Papain-like_cys_pep_sf"/>
</dbReference>
<feature type="transmembrane region" description="Helical" evidence="2">
    <location>
        <begin position="167"/>
        <end position="184"/>
    </location>
</feature>
<dbReference type="Pfam" id="PF11992">
    <property type="entry name" value="TgpA_N"/>
    <property type="match status" value="1"/>
</dbReference>
<keyword evidence="2" id="KW-0812">Transmembrane</keyword>
<protein>
    <submittedName>
        <fullName evidence="4">Transglutaminase-like superfamily protein</fullName>
    </submittedName>
</protein>
<feature type="region of interest" description="Disordered" evidence="1">
    <location>
        <begin position="706"/>
        <end position="726"/>
    </location>
</feature>
<proteinExistence type="predicted"/>
<feature type="transmembrane region" description="Helical" evidence="2">
    <location>
        <begin position="191"/>
        <end position="215"/>
    </location>
</feature>
<sequence>MRSYLSLPVTAGLTITAGLAFHRVFGYGPLLPMVPVAAVVPTVLAALLSGPRGSGRPWPLWISLVLTVCGWVGTVAVTVLRPALSDGTFPAALRTGLLDSWKSILTTLLPVPDRPELLVGVHAVVWLAAFAGAETALRTSWRAVACLPALGGFVLALLLGVDGPGSNLPAAAVFAGLTVALVLVRTDGAGLRALVPGVPAAAVLGALALVAGPFVPVGAEPYNPREQVRAPPPQQRDGVSPLDRVAGWLLVPDQVLFTVRASRPEVWRLAVLDRFDGVTWSSTADFVPTGSRVPRTSGRVGRRELVQDVAIRDLPGVWLPAADRPAAITGLAVAVDPASGVMAAGQPLRAGQTYRVTSAVPQWSGRELNTAVLAGDAEARAARELPWGPGARRPPVQLTEFGAFARRATEGAATPFQQAARLARFLQGHGRFDVTAPPGHGYRQLDYFLGETRRGTPEHYATAYAVLARTLGLPTRVMVGFRGGRAAGAAYEVRAGDVMVWPEVKFEGLGWVPFDPTPRQEGRGRGTGDVAGNSAQQTLEQAQEEAASAARESGAGDRPAPETTPGAAEGGQTSPWVYGVALLGLLTVAYVLTVFAVPARRRRRRRSGTPAVRIAGAWQQALEHLVDVGLTNARTLTAQEITRFGAHAVGEPALRHLHPLAELADRGRFAATPPDPQAADLAWRHSDGLGRLVTAKAGRPRRLLRRMHPRTLRRAERFHGTESPSP</sequence>
<dbReference type="SUPFAM" id="SSF54001">
    <property type="entry name" value="Cysteine proteinases"/>
    <property type="match status" value="1"/>
</dbReference>
<dbReference type="PANTHER" id="PTHR42736">
    <property type="entry name" value="PROTEIN-GLUTAMINE GAMMA-GLUTAMYLTRANSFERASE"/>
    <property type="match status" value="1"/>
</dbReference>
<dbReference type="Pfam" id="PF01841">
    <property type="entry name" value="Transglut_core"/>
    <property type="match status" value="1"/>
</dbReference>
<feature type="transmembrane region" description="Helical" evidence="2">
    <location>
        <begin position="117"/>
        <end position="137"/>
    </location>
</feature>
<gene>
    <name evidence="4" type="ORF">SAMN04489712_10352</name>
</gene>
<keyword evidence="2" id="KW-0472">Membrane</keyword>
<feature type="transmembrane region" description="Helical" evidence="2">
    <location>
        <begin position="30"/>
        <end position="48"/>
    </location>
</feature>
<feature type="transmembrane region" description="Helical" evidence="2">
    <location>
        <begin position="144"/>
        <end position="161"/>
    </location>
</feature>
<reference evidence="5" key="1">
    <citation type="submission" date="2016-10" db="EMBL/GenBank/DDBJ databases">
        <authorList>
            <person name="Varghese N."/>
            <person name="Submissions S."/>
        </authorList>
    </citation>
    <scope>NUCLEOTIDE SEQUENCE [LARGE SCALE GENOMIC DNA]</scope>
    <source>
        <strain evidence="5">DSM 43163</strain>
    </source>
</reference>
<keyword evidence="5" id="KW-1185">Reference proteome</keyword>
<dbReference type="InterPro" id="IPR021878">
    <property type="entry name" value="TgpA_N"/>
</dbReference>
<name>A0A1H5X2S0_9ACTN</name>
<feature type="transmembrane region" description="Helical" evidence="2">
    <location>
        <begin position="60"/>
        <end position="80"/>
    </location>
</feature>
<accession>A0A1H5X2S0</accession>
<feature type="transmembrane region" description="Helical" evidence="2">
    <location>
        <begin position="576"/>
        <end position="597"/>
    </location>
</feature>
<evidence type="ECO:0000259" key="3">
    <source>
        <dbReference type="SMART" id="SM00460"/>
    </source>
</evidence>